<dbReference type="SMART" id="SM00398">
    <property type="entry name" value="HMG"/>
    <property type="match status" value="1"/>
</dbReference>
<evidence type="ECO:0000313" key="6">
    <source>
        <dbReference type="WBParaSite" id="PSAMB.scaffold31size108074.g848.t1"/>
    </source>
</evidence>
<protein>
    <submittedName>
        <fullName evidence="6">HMG box domain-containing protein</fullName>
    </submittedName>
</protein>
<dbReference type="PANTHER" id="PTHR46232:SF1">
    <property type="entry name" value="SWI_SNF-RELATED MATRIX-ASSOCIATED ACTIN-DEPENDENT REGULATOR OF CHROMATIN SUBFAMILY E MEMBER 1"/>
    <property type="match status" value="1"/>
</dbReference>
<dbReference type="SUPFAM" id="SSF47095">
    <property type="entry name" value="HMG-box"/>
    <property type="match status" value="1"/>
</dbReference>
<accession>A0A914W567</accession>
<dbReference type="WBParaSite" id="PSAMB.scaffold31size108074.g848.t1">
    <property type="protein sequence ID" value="PSAMB.scaffold31size108074.g848.t1"/>
    <property type="gene ID" value="PSAMB.scaffold31size108074.g848"/>
</dbReference>
<dbReference type="CDD" id="cd21983">
    <property type="entry name" value="HMG-box_SMARCE1"/>
    <property type="match status" value="1"/>
</dbReference>
<dbReference type="GO" id="GO:0016922">
    <property type="term" value="F:nuclear receptor binding"/>
    <property type="evidence" value="ECO:0007669"/>
    <property type="project" value="TreeGrafter"/>
</dbReference>
<name>A0A914W567_9BILA</name>
<feature type="region of interest" description="Disordered" evidence="3">
    <location>
        <begin position="1"/>
        <end position="65"/>
    </location>
</feature>
<dbReference type="GO" id="GO:0031492">
    <property type="term" value="F:nucleosomal DNA binding"/>
    <property type="evidence" value="ECO:0007669"/>
    <property type="project" value="TreeGrafter"/>
</dbReference>
<dbReference type="InterPro" id="IPR009071">
    <property type="entry name" value="HMG_box_dom"/>
</dbReference>
<dbReference type="GO" id="GO:0016514">
    <property type="term" value="C:SWI/SNF complex"/>
    <property type="evidence" value="ECO:0007669"/>
    <property type="project" value="TreeGrafter"/>
</dbReference>
<dbReference type="InterPro" id="IPR036910">
    <property type="entry name" value="HMG_box_dom_sf"/>
</dbReference>
<dbReference type="FunFam" id="1.10.30.10:FF:000056">
    <property type="entry name" value="Brahma-associated protein 111kD"/>
    <property type="match status" value="1"/>
</dbReference>
<feature type="compositionally biased region" description="Basic and acidic residues" evidence="3">
    <location>
        <begin position="398"/>
        <end position="415"/>
    </location>
</feature>
<feature type="coiled-coil region" evidence="2">
    <location>
        <begin position="101"/>
        <end position="128"/>
    </location>
</feature>
<dbReference type="Pfam" id="PF00505">
    <property type="entry name" value="HMG_box"/>
    <property type="match status" value="1"/>
</dbReference>
<dbReference type="PROSITE" id="PS50118">
    <property type="entry name" value="HMG_BOX_2"/>
    <property type="match status" value="1"/>
</dbReference>
<organism evidence="5 6">
    <name type="scientific">Plectus sambesii</name>
    <dbReference type="NCBI Taxonomy" id="2011161"/>
    <lineage>
        <taxon>Eukaryota</taxon>
        <taxon>Metazoa</taxon>
        <taxon>Ecdysozoa</taxon>
        <taxon>Nematoda</taxon>
        <taxon>Chromadorea</taxon>
        <taxon>Plectida</taxon>
        <taxon>Plectina</taxon>
        <taxon>Plectoidea</taxon>
        <taxon>Plectidae</taxon>
        <taxon>Plectus</taxon>
    </lineage>
</organism>
<feature type="coiled-coil region" evidence="2">
    <location>
        <begin position="231"/>
        <end position="258"/>
    </location>
</feature>
<dbReference type="GO" id="GO:0045892">
    <property type="term" value="P:negative regulation of DNA-templated transcription"/>
    <property type="evidence" value="ECO:0007669"/>
    <property type="project" value="TreeGrafter"/>
</dbReference>
<feature type="domain" description="HMG box" evidence="4">
    <location>
        <begin position="62"/>
        <end position="130"/>
    </location>
</feature>
<reference evidence="6" key="1">
    <citation type="submission" date="2022-11" db="UniProtKB">
        <authorList>
            <consortium name="WormBaseParasite"/>
        </authorList>
    </citation>
    <scope>IDENTIFICATION</scope>
</reference>
<feature type="DNA-binding region" description="HMG box" evidence="1">
    <location>
        <begin position="62"/>
        <end position="130"/>
    </location>
</feature>
<sequence>MFRYPTSTPGRAPQTQQPLASYGTPQMPGGGPFMQASPAAFNSAKADAGAGGSSAIKPPKPPDRPLVPYMRFSRKMWAKVRAENPDRQLWDIGKVIGQMWREASDQEKAVYQEEYEEEKVEYDKLLKTYHNSASYQAYLASKNRAKMQEKAALSSPMVHMNRSQTGVSTTAARVESAGVVIQPVDEDDGEGQMTVRRVASVRFERNHRLIADLFNGSIVTDTRTVVSQQRIDMLRKQAQSLAMHQSKLEEELKRLEDGFLVKKRTIEGAGQGFADKLKRVCEEKPQVDETKYNTMVVEATSKLALAYEQYKIREQAQRGRQEAERQQLVGQTPILYQLTATDNNTSPRSATAEPASSESQQEQQQQQDGADNDGDKNSADAPPTTNGHAEANGDGGDSMDHTDQAESPDQSRESDELLDSDND</sequence>
<keyword evidence="1" id="KW-0238">DNA-binding</keyword>
<keyword evidence="5" id="KW-1185">Reference proteome</keyword>
<dbReference type="PANTHER" id="PTHR46232">
    <property type="entry name" value="SMARCE1 REGULATOR OF CHROMATIN"/>
    <property type="match status" value="1"/>
</dbReference>
<evidence type="ECO:0000313" key="5">
    <source>
        <dbReference type="Proteomes" id="UP000887566"/>
    </source>
</evidence>
<evidence type="ECO:0000256" key="3">
    <source>
        <dbReference type="SAM" id="MobiDB-lite"/>
    </source>
</evidence>
<feature type="compositionally biased region" description="Polar residues" evidence="3">
    <location>
        <begin position="1"/>
        <end position="19"/>
    </location>
</feature>
<feature type="compositionally biased region" description="Low complexity" evidence="3">
    <location>
        <begin position="356"/>
        <end position="367"/>
    </location>
</feature>
<evidence type="ECO:0000256" key="1">
    <source>
        <dbReference type="PROSITE-ProRule" id="PRU00267"/>
    </source>
</evidence>
<proteinExistence type="predicted"/>
<dbReference type="AlphaFoldDB" id="A0A914W567"/>
<feature type="region of interest" description="Disordered" evidence="3">
    <location>
        <begin position="341"/>
        <end position="423"/>
    </location>
</feature>
<dbReference type="Proteomes" id="UP000887566">
    <property type="component" value="Unplaced"/>
</dbReference>
<evidence type="ECO:0000259" key="4">
    <source>
        <dbReference type="PROSITE" id="PS50118"/>
    </source>
</evidence>
<evidence type="ECO:0000256" key="2">
    <source>
        <dbReference type="SAM" id="Coils"/>
    </source>
</evidence>
<keyword evidence="1" id="KW-0539">Nucleus</keyword>
<dbReference type="Gene3D" id="1.10.30.10">
    <property type="entry name" value="High mobility group box domain"/>
    <property type="match status" value="1"/>
</dbReference>
<keyword evidence="2" id="KW-0175">Coiled coil</keyword>